<comment type="catalytic activity">
    <reaction evidence="11">
        <text>DNA(n) + a 2'-deoxyribonucleoside 5'-triphosphate = DNA(n+1) + diphosphate</text>
        <dbReference type="Rhea" id="RHEA:22508"/>
        <dbReference type="Rhea" id="RHEA-COMP:17339"/>
        <dbReference type="Rhea" id="RHEA-COMP:17340"/>
        <dbReference type="ChEBI" id="CHEBI:33019"/>
        <dbReference type="ChEBI" id="CHEBI:61560"/>
        <dbReference type="ChEBI" id="CHEBI:173112"/>
        <dbReference type="EC" id="2.7.7.7"/>
    </reaction>
</comment>
<keyword evidence="3" id="KW-0808">Transferase</keyword>
<keyword evidence="6" id="KW-0540">Nuclease</keyword>
<evidence type="ECO:0000256" key="3">
    <source>
        <dbReference type="ARBA" id="ARBA00022679"/>
    </source>
</evidence>
<dbReference type="InterPro" id="IPR006172">
    <property type="entry name" value="DNA-dir_DNA_pol_B"/>
</dbReference>
<dbReference type="InterPro" id="IPR023211">
    <property type="entry name" value="DNA_pol_palm_dom_sf"/>
</dbReference>
<dbReference type="GO" id="GO:0003887">
    <property type="term" value="F:DNA-directed DNA polymerase activity"/>
    <property type="evidence" value="ECO:0007669"/>
    <property type="project" value="UniProtKB-KW"/>
</dbReference>
<gene>
    <name evidence="14" type="ORF">UFOVP1351_30</name>
</gene>
<dbReference type="InterPro" id="IPR043502">
    <property type="entry name" value="DNA/RNA_pol_sf"/>
</dbReference>
<evidence type="ECO:0000256" key="7">
    <source>
        <dbReference type="ARBA" id="ARBA00022801"/>
    </source>
</evidence>
<reference evidence="14" key="1">
    <citation type="submission" date="2020-05" db="EMBL/GenBank/DDBJ databases">
        <authorList>
            <person name="Chiriac C."/>
            <person name="Salcher M."/>
            <person name="Ghai R."/>
            <person name="Kavagutti S V."/>
        </authorList>
    </citation>
    <scope>NUCLEOTIDE SEQUENCE</scope>
</reference>
<dbReference type="SUPFAM" id="SSF53098">
    <property type="entry name" value="Ribonuclease H-like"/>
    <property type="match status" value="1"/>
</dbReference>
<protein>
    <recommendedName>
        <fullName evidence="2">DNA-directed DNA polymerase</fullName>
        <ecNumber evidence="2">2.7.7.7</ecNumber>
    </recommendedName>
</protein>
<dbReference type="GO" id="GO:0006260">
    <property type="term" value="P:DNA replication"/>
    <property type="evidence" value="ECO:0007669"/>
    <property type="project" value="UniProtKB-KW"/>
</dbReference>
<evidence type="ECO:0000313" key="14">
    <source>
        <dbReference type="EMBL" id="CAB4200219.1"/>
    </source>
</evidence>
<dbReference type="GO" id="GO:0004518">
    <property type="term" value="F:nuclease activity"/>
    <property type="evidence" value="ECO:0007669"/>
    <property type="project" value="UniProtKB-KW"/>
</dbReference>
<dbReference type="Pfam" id="PF03104">
    <property type="entry name" value="DNA_pol_B_exo1"/>
    <property type="match status" value="1"/>
</dbReference>
<feature type="domain" description="DNA-directed DNA polymerase family B exonuclease" evidence="13">
    <location>
        <begin position="116"/>
        <end position="268"/>
    </location>
</feature>
<dbReference type="EMBL" id="LR797306">
    <property type="protein sequence ID" value="CAB4200219.1"/>
    <property type="molecule type" value="Genomic_DNA"/>
</dbReference>
<dbReference type="PANTHER" id="PTHR10322">
    <property type="entry name" value="DNA POLYMERASE CATALYTIC SUBUNIT"/>
    <property type="match status" value="1"/>
</dbReference>
<accession>A0A6J5S1F0</accession>
<keyword evidence="4" id="KW-0548">Nucleotidyltransferase</keyword>
<dbReference type="SUPFAM" id="SSF56672">
    <property type="entry name" value="DNA/RNA polymerases"/>
    <property type="match status" value="1"/>
</dbReference>
<dbReference type="InterPro" id="IPR006134">
    <property type="entry name" value="DNA-dir_DNA_pol_B_multi_dom"/>
</dbReference>
<dbReference type="GO" id="GO:0039693">
    <property type="term" value="P:viral DNA genome replication"/>
    <property type="evidence" value="ECO:0007669"/>
    <property type="project" value="UniProtKB-KW"/>
</dbReference>
<dbReference type="InterPro" id="IPR006133">
    <property type="entry name" value="DNA-dir_DNA_pol_B_exonuc"/>
</dbReference>
<dbReference type="Pfam" id="PF00136">
    <property type="entry name" value="DNA_pol_B"/>
    <property type="match status" value="1"/>
</dbReference>
<dbReference type="Gene3D" id="3.30.420.10">
    <property type="entry name" value="Ribonuclease H-like superfamily/Ribonuclease H"/>
    <property type="match status" value="1"/>
</dbReference>
<evidence type="ECO:0000259" key="12">
    <source>
        <dbReference type="Pfam" id="PF00136"/>
    </source>
</evidence>
<dbReference type="GO" id="GO:0000166">
    <property type="term" value="F:nucleotide binding"/>
    <property type="evidence" value="ECO:0007669"/>
    <property type="project" value="InterPro"/>
</dbReference>
<evidence type="ECO:0000256" key="11">
    <source>
        <dbReference type="ARBA" id="ARBA00049244"/>
    </source>
</evidence>
<evidence type="ECO:0000256" key="6">
    <source>
        <dbReference type="ARBA" id="ARBA00022722"/>
    </source>
</evidence>
<keyword evidence="9" id="KW-1194">Viral DNA replication</keyword>
<evidence type="ECO:0000256" key="10">
    <source>
        <dbReference type="ARBA" id="ARBA00023125"/>
    </source>
</evidence>
<keyword evidence="5" id="KW-0235">DNA replication</keyword>
<keyword evidence="8" id="KW-0239">DNA-directed DNA polymerase</keyword>
<dbReference type="Gene3D" id="3.90.1600.10">
    <property type="entry name" value="Palm domain of DNA polymerase"/>
    <property type="match status" value="1"/>
</dbReference>
<feature type="domain" description="DNA-directed DNA polymerase family B multifunctional" evidence="12">
    <location>
        <begin position="419"/>
        <end position="568"/>
    </location>
</feature>
<evidence type="ECO:0000259" key="13">
    <source>
        <dbReference type="Pfam" id="PF03104"/>
    </source>
</evidence>
<dbReference type="InterPro" id="IPR050240">
    <property type="entry name" value="DNA_pol_type-B"/>
</dbReference>
<evidence type="ECO:0000256" key="9">
    <source>
        <dbReference type="ARBA" id="ARBA00023109"/>
    </source>
</evidence>
<evidence type="ECO:0000256" key="8">
    <source>
        <dbReference type="ARBA" id="ARBA00022932"/>
    </source>
</evidence>
<dbReference type="GO" id="GO:0003677">
    <property type="term" value="F:DNA binding"/>
    <property type="evidence" value="ECO:0007669"/>
    <property type="project" value="UniProtKB-KW"/>
</dbReference>
<dbReference type="GO" id="GO:0016787">
    <property type="term" value="F:hydrolase activity"/>
    <property type="evidence" value="ECO:0007669"/>
    <property type="project" value="UniProtKB-KW"/>
</dbReference>
<dbReference type="InterPro" id="IPR036397">
    <property type="entry name" value="RNaseH_sf"/>
</dbReference>
<dbReference type="InterPro" id="IPR012337">
    <property type="entry name" value="RNaseH-like_sf"/>
</dbReference>
<organism evidence="14">
    <name type="scientific">uncultured Caudovirales phage</name>
    <dbReference type="NCBI Taxonomy" id="2100421"/>
    <lineage>
        <taxon>Viruses</taxon>
        <taxon>Duplodnaviria</taxon>
        <taxon>Heunggongvirae</taxon>
        <taxon>Uroviricota</taxon>
        <taxon>Caudoviricetes</taxon>
        <taxon>Peduoviridae</taxon>
        <taxon>Maltschvirus</taxon>
        <taxon>Maltschvirus maltsch</taxon>
    </lineage>
</organism>
<evidence type="ECO:0000256" key="2">
    <source>
        <dbReference type="ARBA" id="ARBA00012417"/>
    </source>
</evidence>
<dbReference type="PANTHER" id="PTHR10322:SF23">
    <property type="entry name" value="DNA POLYMERASE DELTA CATALYTIC SUBUNIT"/>
    <property type="match status" value="1"/>
</dbReference>
<sequence length="717" mass="82353">MRDLIYGKDTTERIVSIEVEDDTATLFVETADGVETREVDNRFWFLFAEKLSPKFAELKGKQHYRYLVEYDSRQKASEIAQMARDKRYDYFSVYNPKESLMIKDGFTYFKGMRVSDVSVLSFDIETNTGLDHNPDSKVLLISNTLRTSDGLVRKSLFAIDDFADQAQMLDAWANWVRGVDPSIICGHNIFGYDLPYMAYVADRVGVKLRLGRDGSPIRFEKKPSEFRKDGSQTYTYHDAHIFGREIVDTFFLSIKYDVGRKYDNYKLKGIIAQEGLEKADRQHYDGAKIAQNWQIPEEWAKIKAYAKDDADDALALYDLMIPSFFYYTQSVPMPLQRIINTATGRQVNSIMLRAYLQQGHSIPQASPSAEYEGAISFGNPGIYKHVYKVDVASLYPSIIREYQVHDSAKDPDKLFLAIVEYFTDQRLENKRLAKDTGDRYYKDLEQAQKIVINSAYGFLGAERLNFNSPENAALVTKKGREILNRSIAHAEACGYTIVNADTDSISFTGGKKLPQFQEWLDGLNVIFPKRIRWEDDGYYKTVIVVKAKNYVLEDEKGNVKIKGSGLKGTMKERALQCFMKDVIGCLLKGRKDRLYDTYQTYVRKINTGVIIEDWAFKKTITKAVLDPERTTEERINDAIDLETVSEGDKVFLYYKTPTELARVEEFDGTYDRDRLYKKLFDTLCVFETIVDVDLFPNYALKRNKELLCDSPSLSCSA</sequence>
<keyword evidence="7" id="KW-0378">Hydrolase</keyword>
<comment type="similarity">
    <text evidence="1">Belongs to the DNA polymerase type-B family.</text>
</comment>
<name>A0A6J5S1F0_9CAUD</name>
<evidence type="ECO:0000256" key="1">
    <source>
        <dbReference type="ARBA" id="ARBA00005755"/>
    </source>
</evidence>
<evidence type="ECO:0000256" key="4">
    <source>
        <dbReference type="ARBA" id="ARBA00022695"/>
    </source>
</evidence>
<dbReference type="EC" id="2.7.7.7" evidence="2"/>
<keyword evidence="10" id="KW-0238">DNA-binding</keyword>
<evidence type="ECO:0000256" key="5">
    <source>
        <dbReference type="ARBA" id="ARBA00022705"/>
    </source>
</evidence>
<dbReference type="SMART" id="SM00486">
    <property type="entry name" value="POLBc"/>
    <property type="match status" value="1"/>
</dbReference>
<proteinExistence type="inferred from homology"/>